<dbReference type="InterPro" id="IPR013094">
    <property type="entry name" value="AB_hydrolase_3"/>
</dbReference>
<evidence type="ECO:0000256" key="1">
    <source>
        <dbReference type="ARBA" id="ARBA00022801"/>
    </source>
</evidence>
<organism evidence="3 4">
    <name type="scientific">Rhizobium altiplani</name>
    <dbReference type="NCBI Taxonomy" id="1864509"/>
    <lineage>
        <taxon>Bacteria</taxon>
        <taxon>Pseudomonadati</taxon>
        <taxon>Pseudomonadota</taxon>
        <taxon>Alphaproteobacteria</taxon>
        <taxon>Hyphomicrobiales</taxon>
        <taxon>Rhizobiaceae</taxon>
        <taxon>Rhizobium/Agrobacterium group</taxon>
        <taxon>Rhizobium</taxon>
    </lineage>
</organism>
<protein>
    <submittedName>
        <fullName evidence="3">Esterase</fullName>
    </submittedName>
</protein>
<dbReference type="InterPro" id="IPR029058">
    <property type="entry name" value="AB_hydrolase_fold"/>
</dbReference>
<evidence type="ECO:0000313" key="4">
    <source>
        <dbReference type="Proteomes" id="UP000068164"/>
    </source>
</evidence>
<dbReference type="PANTHER" id="PTHR48081">
    <property type="entry name" value="AB HYDROLASE SUPERFAMILY PROTEIN C4A8.06C"/>
    <property type="match status" value="1"/>
</dbReference>
<sequence length="273" mass="28881">MAVQVKDIVLEKVATGPVSARVYQGAEFGKGSPIVLFFHGGAFLQSGVKDSVVAESLAKAGAIVAVPDYNAPLGNVFPKPLEVGYSIFSYLANKRASGIGDRNSLLIVAGEEAGGNIAAGVAFKARDHYADALNGQVLISPLLDPFMGTSSIRKADGIGMRQRWAEGWSHYLSGGGCHPYAAPCLCSRISGVAPALVLTAEDDPLRDETLGYADRLKQAGVPVRRNVLPAGAGWPMLYGGKCEQAPNWQQTITDQFESFVRDISSQSIALKTN</sequence>
<feature type="domain" description="Alpha/beta hydrolase fold-3" evidence="2">
    <location>
        <begin position="35"/>
        <end position="228"/>
    </location>
</feature>
<name>A0A109JMD1_9HYPH</name>
<evidence type="ECO:0000313" key="3">
    <source>
        <dbReference type="EMBL" id="KWV51657.1"/>
    </source>
</evidence>
<reference evidence="3 4" key="1">
    <citation type="submission" date="2015-11" db="EMBL/GenBank/DDBJ databases">
        <title>Draft Genome Sequence of the Strain BR 10423 (Rhizobium sp.) isolated from nodules of Mimosa pudica.</title>
        <authorList>
            <person name="Barauna A.C."/>
            <person name="Zilli J.E."/>
            <person name="Simoes-Araujo J.L."/>
            <person name="Reis V.M."/>
            <person name="James E.K."/>
            <person name="Reis F.B.Jr."/>
            <person name="Rouws L.F."/>
            <person name="Passos S.R."/>
            <person name="Gois S.R."/>
        </authorList>
    </citation>
    <scope>NUCLEOTIDE SEQUENCE [LARGE SCALE GENOMIC DNA]</scope>
    <source>
        <strain evidence="3 4">BR10423</strain>
    </source>
</reference>
<dbReference type="RefSeq" id="WP_025660012.1">
    <property type="nucleotide sequence ID" value="NZ_LNCD01000078.1"/>
</dbReference>
<proteinExistence type="predicted"/>
<dbReference type="EMBL" id="LNCD01000078">
    <property type="protein sequence ID" value="KWV51657.1"/>
    <property type="molecule type" value="Genomic_DNA"/>
</dbReference>
<gene>
    <name evidence="3" type="ORF">AS026_06265</name>
</gene>
<keyword evidence="4" id="KW-1185">Reference proteome</keyword>
<dbReference type="OrthoDB" id="9806180at2"/>
<dbReference type="GO" id="GO:0016787">
    <property type="term" value="F:hydrolase activity"/>
    <property type="evidence" value="ECO:0007669"/>
    <property type="project" value="UniProtKB-KW"/>
</dbReference>
<dbReference type="AlphaFoldDB" id="A0A109JMD1"/>
<keyword evidence="1" id="KW-0378">Hydrolase</keyword>
<dbReference type="InterPro" id="IPR050300">
    <property type="entry name" value="GDXG_lipolytic_enzyme"/>
</dbReference>
<dbReference type="PANTHER" id="PTHR48081:SF8">
    <property type="entry name" value="ALPHA_BETA HYDROLASE FOLD-3 DOMAIN-CONTAINING PROTEIN-RELATED"/>
    <property type="match status" value="1"/>
</dbReference>
<accession>A0A109JMD1</accession>
<comment type="caution">
    <text evidence="3">The sequence shown here is derived from an EMBL/GenBank/DDBJ whole genome shotgun (WGS) entry which is preliminary data.</text>
</comment>
<dbReference type="Proteomes" id="UP000068164">
    <property type="component" value="Unassembled WGS sequence"/>
</dbReference>
<evidence type="ECO:0000259" key="2">
    <source>
        <dbReference type="Pfam" id="PF07859"/>
    </source>
</evidence>
<dbReference type="SUPFAM" id="SSF53474">
    <property type="entry name" value="alpha/beta-Hydrolases"/>
    <property type="match status" value="1"/>
</dbReference>
<dbReference type="Pfam" id="PF07859">
    <property type="entry name" value="Abhydrolase_3"/>
    <property type="match status" value="1"/>
</dbReference>
<dbReference type="Gene3D" id="3.40.50.1820">
    <property type="entry name" value="alpha/beta hydrolase"/>
    <property type="match status" value="1"/>
</dbReference>